<comment type="similarity">
    <text evidence="2">Belongs to the UPP synthase family.</text>
</comment>
<dbReference type="FunFam" id="3.40.1180.10:FF:000001">
    <property type="entry name" value="(2E,6E)-farnesyl-diphosphate-specific ditrans,polycis-undecaprenyl-diphosphate synthase"/>
    <property type="match status" value="1"/>
</dbReference>
<feature type="binding site" evidence="2">
    <location>
        <position position="187"/>
    </location>
    <ligand>
        <name>substrate</name>
    </ligand>
</feature>
<dbReference type="SUPFAM" id="SSF64005">
    <property type="entry name" value="Undecaprenyl diphosphate synthase"/>
    <property type="match status" value="1"/>
</dbReference>
<dbReference type="GO" id="GO:0016094">
    <property type="term" value="P:polyprenol biosynthetic process"/>
    <property type="evidence" value="ECO:0007669"/>
    <property type="project" value="TreeGrafter"/>
</dbReference>
<dbReference type="AlphaFoldDB" id="A0A0L6U1Y8"/>
<dbReference type="STRING" id="52689.AKG39_05955"/>
<proteinExistence type="inferred from homology"/>
<sequence>MRYNMTCQLSKENLPEHIAIIMDGNGRWAKEKNRPRLFGHNAGMKTLRKIVKASSDAGIKILTVYAFSTENWKRSQEEVDGLMNIAVEYFKKEVGELHKNNVKIQVIGDIAGLYPKVQDAARKAMETTKDNTGLIFNVALNYGGRNDIVYAVKALMEKGVLPEEVTEERLNAELYTKGLPDPDLLIRTSGESRLSNFMLWQTAYTEFFVIDTYWPDFDQEAYYHLIEAYQQRHRRFGTA</sequence>
<feature type="binding site" evidence="2">
    <location>
        <begin position="24"/>
        <end position="27"/>
    </location>
    <ligand>
        <name>substrate</name>
    </ligand>
</feature>
<dbReference type="InterPro" id="IPR001441">
    <property type="entry name" value="UPP_synth-like"/>
</dbReference>
<dbReference type="InterPro" id="IPR036424">
    <property type="entry name" value="UPP_synth-like_sf"/>
</dbReference>
<comment type="caution">
    <text evidence="3">The sequence shown here is derived from an EMBL/GenBank/DDBJ whole genome shotgun (WGS) entry which is preliminary data.</text>
</comment>
<evidence type="ECO:0000256" key="2">
    <source>
        <dbReference type="HAMAP-Rule" id="MF_01139"/>
    </source>
</evidence>
<keyword evidence="2" id="KW-0460">Magnesium</keyword>
<feature type="binding site" evidence="2">
    <location>
        <position position="23"/>
    </location>
    <ligand>
        <name>Mg(2+)</name>
        <dbReference type="ChEBI" id="CHEBI:18420"/>
    </ligand>
</feature>
<feature type="binding site" evidence="2">
    <location>
        <position position="72"/>
    </location>
    <ligand>
        <name>substrate</name>
    </ligand>
</feature>
<dbReference type="PROSITE" id="PS01066">
    <property type="entry name" value="UPP_SYNTHASE"/>
    <property type="match status" value="1"/>
</dbReference>
<comment type="subunit">
    <text evidence="2">Homodimer.</text>
</comment>
<evidence type="ECO:0000313" key="4">
    <source>
        <dbReference type="Proteomes" id="UP000036873"/>
    </source>
</evidence>
<dbReference type="Gene3D" id="3.40.1180.10">
    <property type="entry name" value="Decaprenyl diphosphate synthase-like"/>
    <property type="match status" value="1"/>
</dbReference>
<dbReference type="InterPro" id="IPR018520">
    <property type="entry name" value="UPP_synth-like_CS"/>
</dbReference>
<comment type="cofactor">
    <cofactor evidence="2">
        <name>Mg(2+)</name>
        <dbReference type="ChEBI" id="CHEBI:18420"/>
    </cofactor>
    <text evidence="2">Binds 2 magnesium ions per subunit.</text>
</comment>
<feature type="binding site" evidence="2">
    <location>
        <begin position="68"/>
        <end position="70"/>
    </location>
    <ligand>
        <name>substrate</name>
    </ligand>
</feature>
<keyword evidence="1 2" id="KW-0808">Transferase</keyword>
<evidence type="ECO:0000256" key="1">
    <source>
        <dbReference type="ARBA" id="ARBA00022679"/>
    </source>
</evidence>
<feature type="binding site" evidence="2">
    <location>
        <begin position="193"/>
        <end position="195"/>
    </location>
    <ligand>
        <name>substrate</name>
    </ligand>
</feature>
<gene>
    <name evidence="3" type="ORF">AKG39_05955</name>
</gene>
<name>A0A0L6U1Y8_9FIRM</name>
<dbReference type="GO" id="GO:0008834">
    <property type="term" value="F:ditrans,polycis-undecaprenyl-diphosphate synthase [(2E,6E)-farnesyl-diphosphate specific] activity"/>
    <property type="evidence" value="ECO:0007669"/>
    <property type="project" value="TreeGrafter"/>
</dbReference>
<feature type="binding site" evidence="2">
    <location>
        <position position="40"/>
    </location>
    <ligand>
        <name>substrate</name>
    </ligand>
</feature>
<dbReference type="HAMAP" id="MF_01139">
    <property type="entry name" value="ISPT"/>
    <property type="match status" value="1"/>
</dbReference>
<dbReference type="PANTHER" id="PTHR10291:SF0">
    <property type="entry name" value="DEHYDRODOLICHYL DIPHOSPHATE SYNTHASE 2"/>
    <property type="match status" value="1"/>
</dbReference>
<organism evidence="3 4">
    <name type="scientific">Acetobacterium bakii</name>
    <dbReference type="NCBI Taxonomy" id="52689"/>
    <lineage>
        <taxon>Bacteria</taxon>
        <taxon>Bacillati</taxon>
        <taxon>Bacillota</taxon>
        <taxon>Clostridia</taxon>
        <taxon>Eubacteriales</taxon>
        <taxon>Eubacteriaceae</taxon>
        <taxon>Acetobacterium</taxon>
    </lineage>
</organism>
<dbReference type="NCBIfam" id="NF011405">
    <property type="entry name" value="PRK14830.1"/>
    <property type="match status" value="1"/>
</dbReference>
<feature type="binding site" evidence="2">
    <location>
        <position position="74"/>
    </location>
    <ligand>
        <name>substrate</name>
    </ligand>
</feature>
<keyword evidence="4" id="KW-1185">Reference proteome</keyword>
<feature type="binding site" evidence="2">
    <location>
        <position position="28"/>
    </location>
    <ligand>
        <name>substrate</name>
    </ligand>
</feature>
<protein>
    <recommendedName>
        <fullName evidence="2">Isoprenyl transferase</fullName>
        <ecNumber evidence="2">2.5.1.-</ecNumber>
    </recommendedName>
</protein>
<feature type="active site" description="Proton acceptor" evidence="2">
    <location>
        <position position="71"/>
    </location>
</feature>
<feature type="binding site" evidence="2">
    <location>
        <position position="206"/>
    </location>
    <ligand>
        <name>Mg(2+)</name>
        <dbReference type="ChEBI" id="CHEBI:18420"/>
    </ligand>
</feature>
<dbReference type="EMBL" id="LGYO01000012">
    <property type="protein sequence ID" value="KNZ42536.1"/>
    <property type="molecule type" value="Genomic_DNA"/>
</dbReference>
<dbReference type="EC" id="2.5.1.-" evidence="2"/>
<dbReference type="GO" id="GO:0005829">
    <property type="term" value="C:cytosol"/>
    <property type="evidence" value="ECO:0007669"/>
    <property type="project" value="TreeGrafter"/>
</dbReference>
<dbReference type="GO" id="GO:0000287">
    <property type="term" value="F:magnesium ion binding"/>
    <property type="evidence" value="ECO:0007669"/>
    <property type="project" value="UniProtKB-UniRule"/>
</dbReference>
<evidence type="ECO:0000313" key="3">
    <source>
        <dbReference type="EMBL" id="KNZ42536.1"/>
    </source>
</evidence>
<feature type="active site" evidence="2">
    <location>
        <position position="23"/>
    </location>
</feature>
<keyword evidence="2" id="KW-0479">Metal-binding</keyword>
<dbReference type="Proteomes" id="UP000036873">
    <property type="component" value="Unassembled WGS sequence"/>
</dbReference>
<comment type="function">
    <text evidence="2">Catalyzes the condensation of isopentenyl diphosphate (IPP) with allylic pyrophosphates generating different type of terpenoids.</text>
</comment>
<dbReference type="GO" id="GO:0030145">
    <property type="term" value="F:manganese ion binding"/>
    <property type="evidence" value="ECO:0007669"/>
    <property type="project" value="TreeGrafter"/>
</dbReference>
<dbReference type="PANTHER" id="PTHR10291">
    <property type="entry name" value="DEHYDRODOLICHYL DIPHOSPHATE SYNTHASE FAMILY MEMBER"/>
    <property type="match status" value="1"/>
</dbReference>
<reference evidence="4" key="1">
    <citation type="submission" date="2015-07" db="EMBL/GenBank/DDBJ databases">
        <title>Draft genome sequence of Acetobacterium bakii DSM 8293, a potential psychrophilic chemical producer through syngas fermentation.</title>
        <authorList>
            <person name="Song Y."/>
            <person name="Hwang S."/>
            <person name="Cho B.-K."/>
        </authorList>
    </citation>
    <scope>NUCLEOTIDE SEQUENCE [LARGE SCALE GENOMIC DNA]</scope>
    <source>
        <strain evidence="4">DSM 8239</strain>
    </source>
</reference>
<accession>A0A0L6U1Y8</accession>
<dbReference type="PATRIC" id="fig|52689.4.peg.284"/>
<dbReference type="Pfam" id="PF01255">
    <property type="entry name" value="Prenyltransf"/>
    <property type="match status" value="1"/>
</dbReference>
<dbReference type="CDD" id="cd00475">
    <property type="entry name" value="Cis_IPPS"/>
    <property type="match status" value="1"/>
</dbReference>
<dbReference type="NCBIfam" id="TIGR00055">
    <property type="entry name" value="uppS"/>
    <property type="match status" value="1"/>
</dbReference>
<feature type="binding site" evidence="2">
    <location>
        <position position="36"/>
    </location>
    <ligand>
        <name>substrate</name>
    </ligand>
</feature>